<evidence type="ECO:0000313" key="2">
    <source>
        <dbReference type="Proteomes" id="UP000249720"/>
    </source>
</evidence>
<accession>A0A2W7SEY5</accession>
<proteinExistence type="predicted"/>
<name>A0A2W7SEY5_9BACT</name>
<dbReference type="AlphaFoldDB" id="A0A2W7SEY5"/>
<protein>
    <submittedName>
        <fullName evidence="1">Uncharacterized protein (DUF1800 family)</fullName>
    </submittedName>
</protein>
<dbReference type="Pfam" id="PF08811">
    <property type="entry name" value="DUF1800"/>
    <property type="match status" value="1"/>
</dbReference>
<organism evidence="1 2">
    <name type="scientific">Hydrotalea sandarakina</name>
    <dbReference type="NCBI Taxonomy" id="1004304"/>
    <lineage>
        <taxon>Bacteria</taxon>
        <taxon>Pseudomonadati</taxon>
        <taxon>Bacteroidota</taxon>
        <taxon>Chitinophagia</taxon>
        <taxon>Chitinophagales</taxon>
        <taxon>Chitinophagaceae</taxon>
        <taxon>Hydrotalea</taxon>
    </lineage>
</organism>
<sequence length="618" mass="69713">MMWKKKIVGFFCLSILSLGIFAFSYKPELHKSKPFPYKQMGFSKEEAAAYLLNRFTFGPTPGQVQTVANEGIENWFYQQLESNDPDTAVTNRFNSLHLDAVDLSLTDMVNTYPNNGVIVTMARKAGIIDKNDTGIAKQEYRQKLRAFMQQQGFKPMPDLERQLIVQKIVRAAYGNNQLQEVLTDFWFNHFNVSLTKPACAPYILAYERDAIRPHVLDNFDELLLATAQHPAMLAYLDNASSVSNNNPEEAKRLQKLAFNNNGALKKRAAAEGLNENYAREVMELHTMGVDGGYTQQDVTTLAKILTGWTIYPMFKNSPANEQIQKLSPEVMEKRGFVMQNGFLFRPNKHDDGPKTFLGKNFPANGGYQEGVVALEMLAHHPSTAKFICTALAKHFVSDTPSNNLIQQMANTFLHTNGNIKSVLITMVSSKEFWNKNNERAKIKSPFELAISSVRATNAQLTMPYQIFNWCNRMGQKFYYYQAPTGFPDRADYWINTGSLLSRMNFGLAFAAQRIPGIQVNLLALNNFHEPESAEAALETYSNILLPTRNNEQNIQRITPLLHQEHLTQKISAAQSKNNNEATNNEIVMQTQAMNTSSTPASLSRVVGIIIGSPEFQRK</sequence>
<dbReference type="Proteomes" id="UP000249720">
    <property type="component" value="Unassembled WGS sequence"/>
</dbReference>
<dbReference type="EMBL" id="QKZV01000007">
    <property type="protein sequence ID" value="PZX61415.1"/>
    <property type="molecule type" value="Genomic_DNA"/>
</dbReference>
<gene>
    <name evidence="1" type="ORF">LX80_02145</name>
</gene>
<comment type="caution">
    <text evidence="1">The sequence shown here is derived from an EMBL/GenBank/DDBJ whole genome shotgun (WGS) entry which is preliminary data.</text>
</comment>
<dbReference type="OrthoDB" id="9772295at2"/>
<evidence type="ECO:0000313" key="1">
    <source>
        <dbReference type="EMBL" id="PZX61415.1"/>
    </source>
</evidence>
<dbReference type="InterPro" id="IPR014917">
    <property type="entry name" value="DUF1800"/>
</dbReference>
<reference evidence="1 2" key="1">
    <citation type="submission" date="2018-06" db="EMBL/GenBank/DDBJ databases">
        <title>Genomic Encyclopedia of Archaeal and Bacterial Type Strains, Phase II (KMG-II): from individual species to whole genera.</title>
        <authorList>
            <person name="Goeker M."/>
        </authorList>
    </citation>
    <scope>NUCLEOTIDE SEQUENCE [LARGE SCALE GENOMIC DNA]</scope>
    <source>
        <strain evidence="1 2">DSM 23241</strain>
    </source>
</reference>
<keyword evidence="2" id="KW-1185">Reference proteome</keyword>